<dbReference type="AlphaFoldDB" id="A0A1K0FHB0"/>
<evidence type="ECO:0000313" key="3">
    <source>
        <dbReference type="EMBL" id="OJF12231.1"/>
    </source>
</evidence>
<sequence>MDKPGNGGGADEMRHALTRDTIDEETAAGSRTPRIAAPKAAPTRPLLMDRTARPPGRLMQHTDLELIFPVVNREDDVPSRLAEAARALLGLGLTVSLAVVDGGSSDRTVEAVDEVAAGSLIPIRVLGCSTPGWGAGALRGARTSRARWVGFGEPTPFGRGTVDALRRAAHLLRGGKHIVCLAAEGQRLTVMDKTVAELLFGDELPDGPGFVPALPDTPRHAGLRMAAHGRTATDAAWDSTLILPRMTT</sequence>
<dbReference type="Proteomes" id="UP000182486">
    <property type="component" value="Unassembled WGS sequence"/>
</dbReference>
<evidence type="ECO:0000256" key="1">
    <source>
        <dbReference type="SAM" id="MobiDB-lite"/>
    </source>
</evidence>
<dbReference type="Pfam" id="PF00535">
    <property type="entry name" value="Glycos_transf_2"/>
    <property type="match status" value="1"/>
</dbReference>
<feature type="domain" description="Glycosyltransferase 2-like" evidence="2">
    <location>
        <begin position="67"/>
        <end position="151"/>
    </location>
</feature>
<dbReference type="EMBL" id="MEIA01000230">
    <property type="protein sequence ID" value="OJF12231.1"/>
    <property type="molecule type" value="Genomic_DNA"/>
</dbReference>
<feature type="region of interest" description="Disordered" evidence="1">
    <location>
        <begin position="24"/>
        <end position="49"/>
    </location>
</feature>
<name>A0A1K0FHB0_9ACTN</name>
<evidence type="ECO:0000313" key="4">
    <source>
        <dbReference type="Proteomes" id="UP000182486"/>
    </source>
</evidence>
<dbReference type="InterPro" id="IPR001173">
    <property type="entry name" value="Glyco_trans_2-like"/>
</dbReference>
<gene>
    <name evidence="3" type="ORF">BG844_21815</name>
</gene>
<dbReference type="InterPro" id="IPR029044">
    <property type="entry name" value="Nucleotide-diphossugar_trans"/>
</dbReference>
<dbReference type="Gene3D" id="3.90.550.10">
    <property type="entry name" value="Spore Coat Polysaccharide Biosynthesis Protein SpsA, Chain A"/>
    <property type="match status" value="1"/>
</dbReference>
<keyword evidence="4" id="KW-1185">Reference proteome</keyword>
<dbReference type="SUPFAM" id="SSF53448">
    <property type="entry name" value="Nucleotide-diphospho-sugar transferases"/>
    <property type="match status" value="1"/>
</dbReference>
<proteinExistence type="predicted"/>
<reference evidence="3 4" key="1">
    <citation type="submission" date="2016-09" db="EMBL/GenBank/DDBJ databases">
        <title>Couchioplanes caeruleus draft genome sequence.</title>
        <authorList>
            <person name="Sheehan J."/>
            <person name="Caffrey P."/>
        </authorList>
    </citation>
    <scope>NUCLEOTIDE SEQUENCE [LARGE SCALE GENOMIC DNA]</scope>
    <source>
        <strain evidence="3 4">DSM 43634</strain>
    </source>
</reference>
<organism evidence="3 4">
    <name type="scientific">Couchioplanes caeruleus subsp. caeruleus</name>
    <dbReference type="NCBI Taxonomy" id="56427"/>
    <lineage>
        <taxon>Bacteria</taxon>
        <taxon>Bacillati</taxon>
        <taxon>Actinomycetota</taxon>
        <taxon>Actinomycetes</taxon>
        <taxon>Micromonosporales</taxon>
        <taxon>Micromonosporaceae</taxon>
        <taxon>Couchioplanes</taxon>
    </lineage>
</organism>
<protein>
    <recommendedName>
        <fullName evidence="2">Glycosyltransferase 2-like domain-containing protein</fullName>
    </recommendedName>
</protein>
<comment type="caution">
    <text evidence="3">The sequence shown here is derived from an EMBL/GenBank/DDBJ whole genome shotgun (WGS) entry which is preliminary data.</text>
</comment>
<accession>A0A1K0FHB0</accession>
<evidence type="ECO:0000259" key="2">
    <source>
        <dbReference type="Pfam" id="PF00535"/>
    </source>
</evidence>